<evidence type="ECO:0000313" key="3">
    <source>
        <dbReference type="Proteomes" id="UP001500280"/>
    </source>
</evidence>
<keyword evidence="3" id="KW-1185">Reference proteome</keyword>
<organism evidence="2 3">
    <name type="scientific">Kribbella yunnanensis</name>
    <dbReference type="NCBI Taxonomy" id="190194"/>
    <lineage>
        <taxon>Bacteria</taxon>
        <taxon>Bacillati</taxon>
        <taxon>Actinomycetota</taxon>
        <taxon>Actinomycetes</taxon>
        <taxon>Propionibacteriales</taxon>
        <taxon>Kribbellaceae</taxon>
        <taxon>Kribbella</taxon>
    </lineage>
</organism>
<feature type="repeat" description="ANK" evidence="1">
    <location>
        <begin position="225"/>
        <end position="254"/>
    </location>
</feature>
<reference evidence="3" key="1">
    <citation type="journal article" date="2019" name="Int. J. Syst. Evol. Microbiol.">
        <title>The Global Catalogue of Microorganisms (GCM) 10K type strain sequencing project: providing services to taxonomists for standard genome sequencing and annotation.</title>
        <authorList>
            <consortium name="The Broad Institute Genomics Platform"/>
            <consortium name="The Broad Institute Genome Sequencing Center for Infectious Disease"/>
            <person name="Wu L."/>
            <person name="Ma J."/>
        </authorList>
    </citation>
    <scope>NUCLEOTIDE SEQUENCE [LARGE SCALE GENOMIC DNA]</scope>
    <source>
        <strain evidence="3">JCM 14307</strain>
    </source>
</reference>
<dbReference type="SUPFAM" id="SSF56281">
    <property type="entry name" value="Metallo-hydrolase/oxidoreductase"/>
    <property type="match status" value="1"/>
</dbReference>
<accession>A0ABP4UK43</accession>
<dbReference type="EMBL" id="BAAANF010000021">
    <property type="protein sequence ID" value="GAA1706991.1"/>
    <property type="molecule type" value="Genomic_DNA"/>
</dbReference>
<dbReference type="InterPro" id="IPR036866">
    <property type="entry name" value="RibonucZ/Hydroxyglut_hydro"/>
</dbReference>
<dbReference type="Pfam" id="PF00023">
    <property type="entry name" value="Ank"/>
    <property type="match status" value="1"/>
</dbReference>
<comment type="caution">
    <text evidence="2">The sequence shown here is derived from an EMBL/GenBank/DDBJ whole genome shotgun (WGS) entry which is preliminary data.</text>
</comment>
<name>A0ABP4UK43_9ACTN</name>
<dbReference type="InterPro" id="IPR036770">
    <property type="entry name" value="Ankyrin_rpt-contain_sf"/>
</dbReference>
<evidence type="ECO:0008006" key="4">
    <source>
        <dbReference type="Google" id="ProtNLM"/>
    </source>
</evidence>
<dbReference type="InterPro" id="IPR002110">
    <property type="entry name" value="Ankyrin_rpt"/>
</dbReference>
<dbReference type="Proteomes" id="UP001500280">
    <property type="component" value="Unassembled WGS sequence"/>
</dbReference>
<dbReference type="PROSITE" id="PS50088">
    <property type="entry name" value="ANK_REPEAT"/>
    <property type="match status" value="1"/>
</dbReference>
<dbReference type="Gene3D" id="1.25.40.20">
    <property type="entry name" value="Ankyrin repeat-containing domain"/>
    <property type="match status" value="1"/>
</dbReference>
<evidence type="ECO:0000256" key="1">
    <source>
        <dbReference type="PROSITE-ProRule" id="PRU00023"/>
    </source>
</evidence>
<gene>
    <name evidence="2" type="ORF">GCM10009745_63570</name>
</gene>
<sequence length="292" mass="32889">MIEHSSPNVQVIDLAQGLWIWRLDHPRWAEGLDWQERVTSVCVDVGEERWLLDPLMPPDNAFDLWDRFTDRPPTAVAVLLPDHMRPTWADRETWSVDAVVQRYGCEAFGPNTFDPDMGEADTEVHHIIPGQQLPGGLVPLDDPRGWHETPMWIPEHRTLVFGDTLTERAGVLRIWASPTHEEAAVPALRSLLELPFERVIVSHGEPVHSRDAFEQALQHPPWPASSLHLAAWRGDLDQVKNLVKRGADLMARAESVPGTPLDWARKASLSDAGQPSHDDVISYLEARSAQAR</sequence>
<proteinExistence type="predicted"/>
<dbReference type="SUPFAM" id="SSF48403">
    <property type="entry name" value="Ankyrin repeat"/>
    <property type="match status" value="1"/>
</dbReference>
<dbReference type="PROSITE" id="PS50297">
    <property type="entry name" value="ANK_REP_REGION"/>
    <property type="match status" value="1"/>
</dbReference>
<dbReference type="RefSeq" id="WP_344160132.1">
    <property type="nucleotide sequence ID" value="NZ_BAAANF010000021.1"/>
</dbReference>
<protein>
    <recommendedName>
        <fullName evidence="4">MBL fold metallo-hydrolase</fullName>
    </recommendedName>
</protein>
<dbReference type="Gene3D" id="3.60.15.10">
    <property type="entry name" value="Ribonuclease Z/Hydroxyacylglutathione hydrolase-like"/>
    <property type="match status" value="1"/>
</dbReference>
<keyword evidence="1" id="KW-0040">ANK repeat</keyword>
<evidence type="ECO:0000313" key="2">
    <source>
        <dbReference type="EMBL" id="GAA1706991.1"/>
    </source>
</evidence>